<keyword evidence="1 6" id="KW-0963">Cytoplasm</keyword>
<accession>A0ABU9D5U1</accession>
<dbReference type="InterPro" id="IPR018063">
    <property type="entry name" value="SAM_MeTrfase_RsmI_CS"/>
</dbReference>
<organism evidence="9 10">
    <name type="scientific">Thermithiobacillus plumbiphilus</name>
    <dbReference type="NCBI Taxonomy" id="1729899"/>
    <lineage>
        <taxon>Bacteria</taxon>
        <taxon>Pseudomonadati</taxon>
        <taxon>Pseudomonadota</taxon>
        <taxon>Acidithiobacillia</taxon>
        <taxon>Acidithiobacillales</taxon>
        <taxon>Thermithiobacillaceae</taxon>
        <taxon>Thermithiobacillus</taxon>
    </lineage>
</organism>
<dbReference type="InterPro" id="IPR008189">
    <property type="entry name" value="rRNA_ssu_MeTfrase_I"/>
</dbReference>
<keyword evidence="5 6" id="KW-0949">S-adenosyl-L-methionine</keyword>
<evidence type="ECO:0000256" key="4">
    <source>
        <dbReference type="ARBA" id="ARBA00022679"/>
    </source>
</evidence>
<evidence type="ECO:0000259" key="8">
    <source>
        <dbReference type="Pfam" id="PF23016"/>
    </source>
</evidence>
<comment type="catalytic activity">
    <reaction evidence="6">
        <text>cytidine(1402) in 16S rRNA + S-adenosyl-L-methionine = 2'-O-methylcytidine(1402) in 16S rRNA + S-adenosyl-L-homocysteine + H(+)</text>
        <dbReference type="Rhea" id="RHEA:42924"/>
        <dbReference type="Rhea" id="RHEA-COMP:10285"/>
        <dbReference type="Rhea" id="RHEA-COMP:10286"/>
        <dbReference type="ChEBI" id="CHEBI:15378"/>
        <dbReference type="ChEBI" id="CHEBI:57856"/>
        <dbReference type="ChEBI" id="CHEBI:59789"/>
        <dbReference type="ChEBI" id="CHEBI:74495"/>
        <dbReference type="ChEBI" id="CHEBI:82748"/>
        <dbReference type="EC" id="2.1.1.198"/>
    </reaction>
</comment>
<keyword evidence="4 6" id="KW-0808">Transferase</keyword>
<dbReference type="NCBIfam" id="TIGR00096">
    <property type="entry name" value="16S rRNA (cytidine(1402)-2'-O)-methyltransferase"/>
    <property type="match status" value="1"/>
</dbReference>
<dbReference type="Proteomes" id="UP001446205">
    <property type="component" value="Unassembled WGS sequence"/>
</dbReference>
<comment type="caution">
    <text evidence="9">The sequence shown here is derived from an EMBL/GenBank/DDBJ whole genome shotgun (WGS) entry which is preliminary data.</text>
</comment>
<evidence type="ECO:0000256" key="3">
    <source>
        <dbReference type="ARBA" id="ARBA00022603"/>
    </source>
</evidence>
<dbReference type="Pfam" id="PF23016">
    <property type="entry name" value="RsmI_C"/>
    <property type="match status" value="1"/>
</dbReference>
<comment type="function">
    <text evidence="6">Catalyzes the 2'-O-methylation of the ribose of cytidine 1402 (C1402) in 16S rRNA.</text>
</comment>
<keyword evidence="2 6" id="KW-0698">rRNA processing</keyword>
<feature type="domain" description="RsmI HTH" evidence="8">
    <location>
        <begin position="233"/>
        <end position="276"/>
    </location>
</feature>
<dbReference type="InterPro" id="IPR035996">
    <property type="entry name" value="4pyrrol_Methylase_sf"/>
</dbReference>
<evidence type="ECO:0000313" key="9">
    <source>
        <dbReference type="EMBL" id="MEK8088915.1"/>
    </source>
</evidence>
<evidence type="ECO:0000256" key="5">
    <source>
        <dbReference type="ARBA" id="ARBA00022691"/>
    </source>
</evidence>
<proteinExistence type="inferred from homology"/>
<dbReference type="PIRSF" id="PIRSF005917">
    <property type="entry name" value="MTase_YraL"/>
    <property type="match status" value="1"/>
</dbReference>
<dbReference type="EMBL" id="JBBPCO010000003">
    <property type="protein sequence ID" value="MEK8088915.1"/>
    <property type="molecule type" value="Genomic_DNA"/>
</dbReference>
<evidence type="ECO:0000256" key="6">
    <source>
        <dbReference type="HAMAP-Rule" id="MF_01877"/>
    </source>
</evidence>
<feature type="domain" description="Tetrapyrrole methylase" evidence="7">
    <location>
        <begin position="7"/>
        <end position="206"/>
    </location>
</feature>
<dbReference type="HAMAP" id="MF_01877">
    <property type="entry name" value="16SrRNA_methyltr_I"/>
    <property type="match status" value="1"/>
</dbReference>
<dbReference type="InterPro" id="IPR053910">
    <property type="entry name" value="RsmI_HTH"/>
</dbReference>
<dbReference type="RefSeq" id="WP_341369982.1">
    <property type="nucleotide sequence ID" value="NZ_JBBPCO010000003.1"/>
</dbReference>
<dbReference type="Gene3D" id="3.30.950.10">
    <property type="entry name" value="Methyltransferase, Cobalt-precorrin-4 Transmethylase, Domain 2"/>
    <property type="match status" value="1"/>
</dbReference>
<dbReference type="PANTHER" id="PTHR46111:SF1">
    <property type="entry name" value="RIBOSOMAL RNA SMALL SUBUNIT METHYLTRANSFERASE I"/>
    <property type="match status" value="1"/>
</dbReference>
<dbReference type="PROSITE" id="PS01296">
    <property type="entry name" value="RSMI"/>
    <property type="match status" value="1"/>
</dbReference>
<dbReference type="PANTHER" id="PTHR46111">
    <property type="entry name" value="RIBOSOMAL RNA SMALL SUBUNIT METHYLTRANSFERASE I"/>
    <property type="match status" value="1"/>
</dbReference>
<dbReference type="GO" id="GO:0032259">
    <property type="term" value="P:methylation"/>
    <property type="evidence" value="ECO:0007669"/>
    <property type="project" value="UniProtKB-KW"/>
</dbReference>
<dbReference type="SUPFAM" id="SSF53790">
    <property type="entry name" value="Tetrapyrrole methylase"/>
    <property type="match status" value="1"/>
</dbReference>
<evidence type="ECO:0000259" key="7">
    <source>
        <dbReference type="Pfam" id="PF00590"/>
    </source>
</evidence>
<reference evidence="9 10" key="1">
    <citation type="submission" date="2024-04" db="EMBL/GenBank/DDBJ databases">
        <authorList>
            <person name="Abashina T."/>
            <person name="Shaikin A."/>
        </authorList>
    </citation>
    <scope>NUCLEOTIDE SEQUENCE [LARGE SCALE GENOMIC DNA]</scope>
    <source>
        <strain evidence="9 10">AAFK</strain>
    </source>
</reference>
<dbReference type="InterPro" id="IPR014777">
    <property type="entry name" value="4pyrrole_Mease_sub1"/>
</dbReference>
<dbReference type="EC" id="2.1.1.198" evidence="6"/>
<comment type="similarity">
    <text evidence="6">Belongs to the methyltransferase superfamily. RsmI family.</text>
</comment>
<evidence type="ECO:0000313" key="10">
    <source>
        <dbReference type="Proteomes" id="UP001446205"/>
    </source>
</evidence>
<dbReference type="Pfam" id="PF00590">
    <property type="entry name" value="TP_methylase"/>
    <property type="match status" value="1"/>
</dbReference>
<gene>
    <name evidence="6 9" type="primary">rsmI</name>
    <name evidence="9" type="ORF">WOB96_03975</name>
</gene>
<keyword evidence="10" id="KW-1185">Reference proteome</keyword>
<sequence length="278" mass="30028">MTKAGIIYVVGTPIGNLGDFPPRAQTVLAGVDLVLAEDTRHSRKLLDHFQLHPKLQTLHEHNERELAPRLISRLQAGESMALISDAGMPLVSDPGYILLHAAREAQVPVRVVPGPSAALAALAASGLPTDRFCFEGFLPPKPGARRDRLQALAAEQRTQIYFESPRRILDTLQDLADCFGLARPASLSRELTKIHEDTLRGSVGEILARLRDDPDSCRGEMVLVLGGAPAPRDGPELAPVLLPLLAALPLSQAVAVAVQITGLPRKQVYAEALRIKED</sequence>
<comment type="subcellular location">
    <subcellularLocation>
        <location evidence="6">Cytoplasm</location>
    </subcellularLocation>
</comment>
<dbReference type="InterPro" id="IPR000878">
    <property type="entry name" value="4pyrrol_Mease"/>
</dbReference>
<dbReference type="InterPro" id="IPR014776">
    <property type="entry name" value="4pyrrole_Mease_sub2"/>
</dbReference>
<keyword evidence="3 6" id="KW-0489">Methyltransferase</keyword>
<name>A0ABU9D5U1_9PROT</name>
<evidence type="ECO:0000256" key="1">
    <source>
        <dbReference type="ARBA" id="ARBA00022490"/>
    </source>
</evidence>
<dbReference type="Gene3D" id="3.40.1010.10">
    <property type="entry name" value="Cobalt-precorrin-4 Transmethylase, Domain 1"/>
    <property type="match status" value="1"/>
</dbReference>
<protein>
    <recommendedName>
        <fullName evidence="6">Ribosomal RNA small subunit methyltransferase I</fullName>
        <ecNumber evidence="6">2.1.1.198</ecNumber>
    </recommendedName>
    <alternativeName>
        <fullName evidence="6">16S rRNA 2'-O-ribose C1402 methyltransferase</fullName>
    </alternativeName>
    <alternativeName>
        <fullName evidence="6">rRNA (cytidine-2'-O-)-methyltransferase RsmI</fullName>
    </alternativeName>
</protein>
<dbReference type="GO" id="GO:0008168">
    <property type="term" value="F:methyltransferase activity"/>
    <property type="evidence" value="ECO:0007669"/>
    <property type="project" value="UniProtKB-KW"/>
</dbReference>
<evidence type="ECO:0000256" key="2">
    <source>
        <dbReference type="ARBA" id="ARBA00022552"/>
    </source>
</evidence>
<dbReference type="CDD" id="cd11648">
    <property type="entry name" value="RsmI"/>
    <property type="match status" value="1"/>
</dbReference>